<organism evidence="1 2">
    <name type="scientific">Nocardioides mesophilus</name>
    <dbReference type="NCBI Taxonomy" id="433659"/>
    <lineage>
        <taxon>Bacteria</taxon>
        <taxon>Bacillati</taxon>
        <taxon>Actinomycetota</taxon>
        <taxon>Actinomycetes</taxon>
        <taxon>Propionibacteriales</taxon>
        <taxon>Nocardioidaceae</taxon>
        <taxon>Nocardioides</taxon>
    </lineage>
</organism>
<dbReference type="AlphaFoldDB" id="A0A7G9RA75"/>
<gene>
    <name evidence="1" type="ORF">H9L09_18830</name>
</gene>
<evidence type="ECO:0000313" key="2">
    <source>
        <dbReference type="Proteomes" id="UP000515947"/>
    </source>
</evidence>
<dbReference type="KEGG" id="nmes:H9L09_18830"/>
<evidence type="ECO:0000313" key="1">
    <source>
        <dbReference type="EMBL" id="QNN52500.1"/>
    </source>
</evidence>
<protein>
    <submittedName>
        <fullName evidence="1">Uncharacterized protein</fullName>
    </submittedName>
</protein>
<accession>A0A7G9RA75</accession>
<reference evidence="1 2" key="1">
    <citation type="submission" date="2020-08" db="EMBL/GenBank/DDBJ databases">
        <title>Genome sequence of Nocardioides mesophilus KACC 16243T.</title>
        <authorList>
            <person name="Hyun D.-W."/>
            <person name="Bae J.-W."/>
        </authorList>
    </citation>
    <scope>NUCLEOTIDE SEQUENCE [LARGE SCALE GENOMIC DNA]</scope>
    <source>
        <strain evidence="1 2">KACC 16243</strain>
    </source>
</reference>
<keyword evidence="2" id="KW-1185">Reference proteome</keyword>
<proteinExistence type="predicted"/>
<dbReference type="EMBL" id="CP060713">
    <property type="protein sequence ID" value="QNN52500.1"/>
    <property type="molecule type" value="Genomic_DNA"/>
</dbReference>
<sequence length="61" mass="6736">MATRESVTLVCDGCGVEGDVRTHEMTVDGVELEGEACARCWARVEGLVAGWRGQRRRRRAS</sequence>
<dbReference type="Proteomes" id="UP000515947">
    <property type="component" value="Chromosome"/>
</dbReference>
<dbReference type="RefSeq" id="WP_187578342.1">
    <property type="nucleotide sequence ID" value="NZ_CP060713.1"/>
</dbReference>
<name>A0A7G9RA75_9ACTN</name>